<name>A0A8D9F451_9HEMI</name>
<proteinExistence type="predicted"/>
<organism evidence="3">
    <name type="scientific">Cacopsylla melanoneura</name>
    <dbReference type="NCBI Taxonomy" id="428564"/>
    <lineage>
        <taxon>Eukaryota</taxon>
        <taxon>Metazoa</taxon>
        <taxon>Ecdysozoa</taxon>
        <taxon>Arthropoda</taxon>
        <taxon>Hexapoda</taxon>
        <taxon>Insecta</taxon>
        <taxon>Pterygota</taxon>
        <taxon>Neoptera</taxon>
        <taxon>Paraneoptera</taxon>
        <taxon>Hemiptera</taxon>
        <taxon>Sternorrhyncha</taxon>
        <taxon>Psylloidea</taxon>
        <taxon>Psyllidae</taxon>
        <taxon>Psyllinae</taxon>
        <taxon>Cacopsylla</taxon>
    </lineage>
</organism>
<feature type="region of interest" description="Disordered" evidence="1">
    <location>
        <begin position="504"/>
        <end position="526"/>
    </location>
</feature>
<keyword evidence="2" id="KW-0472">Membrane</keyword>
<dbReference type="AlphaFoldDB" id="A0A8D9F451"/>
<accession>A0A8D9F451</accession>
<feature type="compositionally biased region" description="Polar residues" evidence="1">
    <location>
        <begin position="671"/>
        <end position="681"/>
    </location>
</feature>
<feature type="transmembrane region" description="Helical" evidence="2">
    <location>
        <begin position="573"/>
        <end position="594"/>
    </location>
</feature>
<evidence type="ECO:0000256" key="2">
    <source>
        <dbReference type="SAM" id="Phobius"/>
    </source>
</evidence>
<dbReference type="EMBL" id="HBUF01599326">
    <property type="protein sequence ID" value="CAG6775679.1"/>
    <property type="molecule type" value="Transcribed_RNA"/>
</dbReference>
<protein>
    <submittedName>
        <fullName evidence="3">Uncharacterized protein</fullName>
    </submittedName>
</protein>
<evidence type="ECO:0000256" key="1">
    <source>
        <dbReference type="SAM" id="MobiDB-lite"/>
    </source>
</evidence>
<reference evidence="3" key="1">
    <citation type="submission" date="2021-05" db="EMBL/GenBank/DDBJ databases">
        <authorList>
            <person name="Alioto T."/>
            <person name="Alioto T."/>
            <person name="Gomez Garrido J."/>
        </authorList>
    </citation>
    <scope>NUCLEOTIDE SEQUENCE</scope>
</reference>
<feature type="region of interest" description="Disordered" evidence="1">
    <location>
        <begin position="626"/>
        <end position="703"/>
    </location>
</feature>
<evidence type="ECO:0000313" key="3">
    <source>
        <dbReference type="EMBL" id="CAG6775679.1"/>
    </source>
</evidence>
<feature type="compositionally biased region" description="Basic and acidic residues" evidence="1">
    <location>
        <begin position="694"/>
        <end position="703"/>
    </location>
</feature>
<keyword evidence="2" id="KW-1133">Transmembrane helix</keyword>
<feature type="compositionally biased region" description="Polar residues" evidence="1">
    <location>
        <begin position="626"/>
        <end position="654"/>
    </location>
</feature>
<keyword evidence="2" id="KW-0812">Transmembrane</keyword>
<sequence length="703" mass="78360">MKMLYFCLLLGYYALGIPIISSYPLPQGVVHVFFMHRQQPQIFQSYMPPYNISEPNFANSLYPRDNSEPNIGNSLYSNLHNLGNPVFPPLAPMGKLYHDMMSYLDRSMGSIADLDREYNKAMTHKVEDPWVHFITRTKSVLTEPNKKANTTMIESNTTHTTEIDWNATVLGNHTNGNTDRSYGNMDVTLTPHVTNTTNMTYFVTDTLQKDDGMNKDKVKVNTTMVAKLNGSKCFDDLAEHITVNDTIGFPVFNKTIQLVRRARRHSNTSRLELVATKMSAEKLNGSTTTNPLNMLLGSQSQTLWNDMNQTRDNQQTDNQTKEIVSFTSTVEKMIDLIDKQLENQTQALLKRMKRVMEIKDDLLKDNIGGYVKYVAKTNTESNGTKQAVHSTLPNDDNMFNKTLDTTGNETKTTDTTTGALQTMATLANATPIEPLANTTVTISPASNDNDQNNLTSLPAPLEYRTTVQTDSKPVENSTNEQLMKLEPTCTSSVLSMLPQAASVFSGNTDGNSSDKHNSDINTPSRTLAKTTEIEEEDENGQSRNILDYVPDENNMMDKSRRPKDDDEVTNADLMTALVIPVFLVVLMGSILYAMHNMSQYVINYMGESNIDSTNQDNQELTTLIVTNPEPSDITPTANQINTNRSPSKQDNNKTLIVKNPEPTIAIKPGNTGETVSQSTPSPDDIKTNPPPSDIKTKNTEKTP</sequence>